<evidence type="ECO:0000256" key="2">
    <source>
        <dbReference type="SAM" id="MobiDB-lite"/>
    </source>
</evidence>
<feature type="compositionally biased region" description="Basic and acidic residues" evidence="2">
    <location>
        <begin position="40"/>
        <end position="54"/>
    </location>
</feature>
<gene>
    <name evidence="3" type="ORF">B0A49_13258</name>
</gene>
<keyword evidence="4" id="KW-1185">Reference proteome</keyword>
<protein>
    <submittedName>
        <fullName evidence="3">Uncharacterized protein</fullName>
    </submittedName>
</protein>
<proteinExistence type="predicted"/>
<sequence length="456" mass="51418">AKQQHKQAIQERRLQSAATRAEKAREVEERKAARVAARKAAKEEQARKRAEQAAEKATQQASKLAEATKRRQEAAVRKKQSMVAKEAKESAAQSKKRRLVEEEVVAPRKRPCAKLPTHRDKQELMNHITSHHINNLENGIMNDDAPVFPHDAQSAIEVAVGRRARKPSQKVRDNQAAQEELQGPLQSEVLAVLQELKKRMMAMETKEELYRAKEEAYRARTIELEEVHKGEVKKLEDLVKTLQLDIASLKEASPYWGQSLDEQGLQGTMMTLDLKSLDTEVMVECNTTVKMRDRLEKALRSSRGLEQLEVRDFKMWHTSETVKVARFLVPKEESLIRQNAGEWMPAHLRGARLIGPKWYSLKVDWVEKSVAAEAGTSRMSADAGRLFGHENGVDVQQIRWLGTPKPQAQHASAIVRVATKEDAEKLLNARLEGRDVTFGGGSVTVFSVVNSLSNQD</sequence>
<comment type="caution">
    <text evidence="3">The sequence shown here is derived from an EMBL/GenBank/DDBJ whole genome shotgun (WGS) entry which is preliminary data.</text>
</comment>
<keyword evidence="1" id="KW-0175">Coiled coil</keyword>
<reference evidence="3 4" key="1">
    <citation type="submission" date="2017-03" db="EMBL/GenBank/DDBJ databases">
        <title>Genomes of endolithic fungi from Antarctica.</title>
        <authorList>
            <person name="Coleine C."/>
            <person name="Masonjones S."/>
            <person name="Stajich J.E."/>
        </authorList>
    </citation>
    <scope>NUCLEOTIDE SEQUENCE [LARGE SCALE GENOMIC DNA]</scope>
    <source>
        <strain evidence="3 4">CCFEE 5187</strain>
    </source>
</reference>
<name>A0A4U0V9Q2_9PEZI</name>
<feature type="coiled-coil region" evidence="1">
    <location>
        <begin position="193"/>
        <end position="252"/>
    </location>
</feature>
<dbReference type="EMBL" id="NAJN01003017">
    <property type="protein sequence ID" value="TKA45383.1"/>
    <property type="molecule type" value="Genomic_DNA"/>
</dbReference>
<evidence type="ECO:0000256" key="1">
    <source>
        <dbReference type="SAM" id="Coils"/>
    </source>
</evidence>
<evidence type="ECO:0000313" key="4">
    <source>
        <dbReference type="Proteomes" id="UP000308768"/>
    </source>
</evidence>
<accession>A0A4U0V9Q2</accession>
<dbReference type="Proteomes" id="UP000308768">
    <property type="component" value="Unassembled WGS sequence"/>
</dbReference>
<feature type="non-terminal residue" evidence="3">
    <location>
        <position position="1"/>
    </location>
</feature>
<feature type="compositionally biased region" description="Basic and acidic residues" evidence="2">
    <location>
        <begin position="8"/>
        <end position="32"/>
    </location>
</feature>
<feature type="compositionally biased region" description="Basic and acidic residues" evidence="2">
    <location>
        <begin position="66"/>
        <end position="76"/>
    </location>
</feature>
<evidence type="ECO:0000313" key="3">
    <source>
        <dbReference type="EMBL" id="TKA45383.1"/>
    </source>
</evidence>
<organism evidence="3 4">
    <name type="scientific">Cryomyces minteri</name>
    <dbReference type="NCBI Taxonomy" id="331657"/>
    <lineage>
        <taxon>Eukaryota</taxon>
        <taxon>Fungi</taxon>
        <taxon>Dikarya</taxon>
        <taxon>Ascomycota</taxon>
        <taxon>Pezizomycotina</taxon>
        <taxon>Dothideomycetes</taxon>
        <taxon>Dothideomycetes incertae sedis</taxon>
        <taxon>Cryomyces</taxon>
    </lineage>
</organism>
<dbReference type="AlphaFoldDB" id="A0A4U0V9Q2"/>
<feature type="region of interest" description="Disordered" evidence="2">
    <location>
        <begin position="1"/>
        <end position="103"/>
    </location>
</feature>